<feature type="region of interest" description="Disordered" evidence="1">
    <location>
        <begin position="1"/>
        <end position="31"/>
    </location>
</feature>
<feature type="region of interest" description="Disordered" evidence="1">
    <location>
        <begin position="75"/>
        <end position="142"/>
    </location>
</feature>
<gene>
    <name evidence="2" type="ORF">Tco_1066560</name>
</gene>
<feature type="compositionally biased region" description="Basic and acidic residues" evidence="1">
    <location>
        <begin position="75"/>
        <end position="100"/>
    </location>
</feature>
<sequence>MSNNEQTPLSQPTSAVRNTLGKEQAPQNLVRSVSDEALREYYDKNYHQILPIIAEKVHQEKVQQEKLKAVKARLNFKEASRHSKSGPLDKEKKIEIASEKHQHKREHSQKMEAMSESKGSAGGHWKSKPKKQKSSVEDDLSQPWVCEETDPFTPWIRYFDFPRT</sequence>
<evidence type="ECO:0000313" key="3">
    <source>
        <dbReference type="Proteomes" id="UP001151760"/>
    </source>
</evidence>
<comment type="caution">
    <text evidence="2">The sequence shown here is derived from an EMBL/GenBank/DDBJ whole genome shotgun (WGS) entry which is preliminary data.</text>
</comment>
<feature type="compositionally biased region" description="Polar residues" evidence="1">
    <location>
        <begin position="1"/>
        <end position="17"/>
    </location>
</feature>
<dbReference type="Proteomes" id="UP001151760">
    <property type="component" value="Unassembled WGS sequence"/>
</dbReference>
<keyword evidence="3" id="KW-1185">Reference proteome</keyword>
<accession>A0ABQ5HAC9</accession>
<reference evidence="2" key="1">
    <citation type="journal article" date="2022" name="Int. J. Mol. Sci.">
        <title>Draft Genome of Tanacetum Coccineum: Genomic Comparison of Closely Related Tanacetum-Family Plants.</title>
        <authorList>
            <person name="Yamashiro T."/>
            <person name="Shiraishi A."/>
            <person name="Nakayama K."/>
            <person name="Satake H."/>
        </authorList>
    </citation>
    <scope>NUCLEOTIDE SEQUENCE</scope>
</reference>
<protein>
    <recommendedName>
        <fullName evidence="4">Reverse transcriptase domain-containing protein</fullName>
    </recommendedName>
</protein>
<name>A0ABQ5HAC9_9ASTR</name>
<organism evidence="2 3">
    <name type="scientific">Tanacetum coccineum</name>
    <dbReference type="NCBI Taxonomy" id="301880"/>
    <lineage>
        <taxon>Eukaryota</taxon>
        <taxon>Viridiplantae</taxon>
        <taxon>Streptophyta</taxon>
        <taxon>Embryophyta</taxon>
        <taxon>Tracheophyta</taxon>
        <taxon>Spermatophyta</taxon>
        <taxon>Magnoliopsida</taxon>
        <taxon>eudicotyledons</taxon>
        <taxon>Gunneridae</taxon>
        <taxon>Pentapetalae</taxon>
        <taxon>asterids</taxon>
        <taxon>campanulids</taxon>
        <taxon>Asterales</taxon>
        <taxon>Asteraceae</taxon>
        <taxon>Asteroideae</taxon>
        <taxon>Anthemideae</taxon>
        <taxon>Anthemidinae</taxon>
        <taxon>Tanacetum</taxon>
    </lineage>
</organism>
<reference evidence="2" key="2">
    <citation type="submission" date="2022-01" db="EMBL/GenBank/DDBJ databases">
        <authorList>
            <person name="Yamashiro T."/>
            <person name="Shiraishi A."/>
            <person name="Satake H."/>
            <person name="Nakayama K."/>
        </authorList>
    </citation>
    <scope>NUCLEOTIDE SEQUENCE</scope>
</reference>
<dbReference type="EMBL" id="BQNB010019394">
    <property type="protein sequence ID" value="GJT84843.1"/>
    <property type="molecule type" value="Genomic_DNA"/>
</dbReference>
<evidence type="ECO:0008006" key="4">
    <source>
        <dbReference type="Google" id="ProtNLM"/>
    </source>
</evidence>
<evidence type="ECO:0000313" key="2">
    <source>
        <dbReference type="EMBL" id="GJT84843.1"/>
    </source>
</evidence>
<proteinExistence type="predicted"/>
<evidence type="ECO:0000256" key="1">
    <source>
        <dbReference type="SAM" id="MobiDB-lite"/>
    </source>
</evidence>